<dbReference type="PANTHER" id="PTHR15863:SF2">
    <property type="entry name" value="MRN COMPLEX-INTERACTING PROTEIN"/>
    <property type="match status" value="1"/>
</dbReference>
<dbReference type="InterPro" id="IPR049472">
    <property type="entry name" value="MRNIP_N"/>
</dbReference>
<evidence type="ECO:0000256" key="1">
    <source>
        <dbReference type="SAM" id="MobiDB-lite"/>
    </source>
</evidence>
<feature type="compositionally biased region" description="Polar residues" evidence="1">
    <location>
        <begin position="252"/>
        <end position="269"/>
    </location>
</feature>
<dbReference type="AlphaFoldDB" id="A0A8C4LXC5"/>
<reference evidence="3" key="2">
    <citation type="submission" date="2025-08" db="UniProtKB">
        <authorList>
            <consortium name="Ensembl"/>
        </authorList>
    </citation>
    <scope>IDENTIFICATION</scope>
</reference>
<dbReference type="Proteomes" id="UP000694387">
    <property type="component" value="Chromosome 9"/>
</dbReference>
<feature type="region of interest" description="Disordered" evidence="1">
    <location>
        <begin position="220"/>
        <end position="273"/>
    </location>
</feature>
<dbReference type="GeneTree" id="ENSGT00390000006124"/>
<feature type="region of interest" description="Disordered" evidence="1">
    <location>
        <begin position="1"/>
        <end position="68"/>
    </location>
</feature>
<evidence type="ECO:0000259" key="2">
    <source>
        <dbReference type="Pfam" id="PF15749"/>
    </source>
</evidence>
<sequence>MGTGREFGQRVGDLADARSTGRDWARKGPQAVTRAHARGRRCGGARGARARAGRSRAGPKRRAHAHRRRRCKRWRSPNACGAEPGRTGKWRTRAAAAAAAMAQPQQARVLRCCSCRLFQAHQMKKSLKWTCKACGEKQAFLRAYGEGSGADCRRHVQKLNLLQGQVSEMSLRSLEEPVNAGEEENAGPWQAEHARLQGKPQPSEKGWMKDLEGASKGLRLEGGVGFSRQPQAKTEEPEPPFRTGLPRKRKWSQSTVQLPDGQDSSNSELTLEPQGRVGLAGNIKERSSHEDWVTRELTVPQGAPSHPAQQLRPMSSKWERFLLPPGSSSHVDMEPPTPLHRGLRPAEPTQAELGTLRTQTPRERLLSRSPGAPQLPEATHTLTSGPKRPCGKAPEQLWGTAHRAEGGPSVRGTQEPPLMHLCDLFKTGEDFDDDL</sequence>
<dbReference type="GO" id="GO:0005634">
    <property type="term" value="C:nucleus"/>
    <property type="evidence" value="ECO:0007669"/>
    <property type="project" value="TreeGrafter"/>
</dbReference>
<accession>A0A8C4LXC5</accession>
<dbReference type="GO" id="GO:0003682">
    <property type="term" value="F:chromatin binding"/>
    <property type="evidence" value="ECO:0007669"/>
    <property type="project" value="TreeGrafter"/>
</dbReference>
<dbReference type="Ensembl" id="ENSEAST00005019919.2">
    <property type="protein sequence ID" value="ENSEASP00005018353.2"/>
    <property type="gene ID" value="ENSEASG00005012662.2"/>
</dbReference>
<dbReference type="Pfam" id="PF15749">
    <property type="entry name" value="MRNIP"/>
    <property type="match status" value="1"/>
</dbReference>
<evidence type="ECO:0000313" key="4">
    <source>
        <dbReference type="Proteomes" id="UP000694387"/>
    </source>
</evidence>
<evidence type="ECO:0000313" key="3">
    <source>
        <dbReference type="Ensembl" id="ENSEASP00005018353.2"/>
    </source>
</evidence>
<reference evidence="3" key="3">
    <citation type="submission" date="2025-09" db="UniProtKB">
        <authorList>
            <consortium name="Ensembl"/>
        </authorList>
    </citation>
    <scope>IDENTIFICATION</scope>
</reference>
<feature type="domain" description="MRN complex-interacting protein N-terminal" evidence="2">
    <location>
        <begin position="109"/>
        <end position="208"/>
    </location>
</feature>
<feature type="region of interest" description="Disordered" evidence="1">
    <location>
        <begin position="326"/>
        <end position="394"/>
    </location>
</feature>
<name>A0A8C4LXC5_EQUAS</name>
<feature type="compositionally biased region" description="Basic and acidic residues" evidence="1">
    <location>
        <begin position="13"/>
        <end position="26"/>
    </location>
</feature>
<organism evidence="3 4">
    <name type="scientific">Equus asinus</name>
    <name type="common">Donkey</name>
    <name type="synonym">Equus africanus asinus</name>
    <dbReference type="NCBI Taxonomy" id="9793"/>
    <lineage>
        <taxon>Eukaryota</taxon>
        <taxon>Metazoa</taxon>
        <taxon>Chordata</taxon>
        <taxon>Craniata</taxon>
        <taxon>Vertebrata</taxon>
        <taxon>Euteleostomi</taxon>
        <taxon>Mammalia</taxon>
        <taxon>Eutheria</taxon>
        <taxon>Laurasiatheria</taxon>
        <taxon>Perissodactyla</taxon>
        <taxon>Equidae</taxon>
        <taxon>Equus</taxon>
    </lineage>
</organism>
<dbReference type="GO" id="GO:0007095">
    <property type="term" value="P:mitotic G2 DNA damage checkpoint signaling"/>
    <property type="evidence" value="ECO:0007669"/>
    <property type="project" value="TreeGrafter"/>
</dbReference>
<keyword evidence="4" id="KW-1185">Reference proteome</keyword>
<protein>
    <recommendedName>
        <fullName evidence="2">MRN complex-interacting protein N-terminal domain-containing protein</fullName>
    </recommendedName>
</protein>
<dbReference type="PANTHER" id="PTHR15863">
    <property type="entry name" value="MRN COMPLEX-INTERACTING PROTEIN"/>
    <property type="match status" value="1"/>
</dbReference>
<dbReference type="InterPro" id="IPR032739">
    <property type="entry name" value="MRNIP"/>
</dbReference>
<reference evidence="3 4" key="1">
    <citation type="journal article" date="2020" name="Nat. Commun.">
        <title>Donkey genomes provide new insights into domestication and selection for coat color.</title>
        <authorList>
            <person name="Wang"/>
            <person name="C."/>
            <person name="Li"/>
            <person name="H."/>
            <person name="Guo"/>
            <person name="Y."/>
            <person name="Huang"/>
            <person name="J."/>
            <person name="Sun"/>
            <person name="Y."/>
            <person name="Min"/>
            <person name="J."/>
            <person name="Wang"/>
            <person name="J."/>
            <person name="Fang"/>
            <person name="X."/>
            <person name="Zhao"/>
            <person name="Z."/>
            <person name="Wang"/>
            <person name="S."/>
            <person name="Zhang"/>
            <person name="Y."/>
            <person name="Liu"/>
            <person name="Q."/>
            <person name="Jiang"/>
            <person name="Q."/>
            <person name="Wang"/>
            <person name="X."/>
            <person name="Guo"/>
            <person name="Y."/>
            <person name="Yang"/>
            <person name="C."/>
            <person name="Wang"/>
            <person name="Y."/>
            <person name="Tian"/>
            <person name="F."/>
            <person name="Zhuang"/>
            <person name="G."/>
            <person name="Fan"/>
            <person name="Y."/>
            <person name="Gao"/>
            <person name="Q."/>
            <person name="Li"/>
            <person name="Y."/>
            <person name="Ju"/>
            <person name="Z."/>
            <person name="Li"/>
            <person name="J."/>
            <person name="Li"/>
            <person name="R."/>
            <person name="Hou"/>
            <person name="M."/>
            <person name="Yang"/>
            <person name="G."/>
            <person name="Liu"/>
            <person name="G."/>
            <person name="Liu"/>
            <person name="W."/>
            <person name="Guo"/>
            <person name="J."/>
            <person name="Pan"/>
            <person name="S."/>
            <person name="Fan"/>
            <person name="G."/>
            <person name="Zhang"/>
            <person name="W."/>
            <person name="Zhang"/>
            <person name="R."/>
            <person name="Yu"/>
            <person name="J."/>
            <person name="Zhang"/>
            <person name="X."/>
            <person name="Yin"/>
            <person name="Q."/>
            <person name="Ji"/>
            <person name="C."/>
            <person name="Jin"/>
            <person name="Y."/>
            <person name="Yue"/>
            <person name="G."/>
            <person name="Liu"/>
            <person name="M."/>
            <person name="Xu"/>
            <person name="J."/>
            <person name="Liu"/>
            <person name="S."/>
            <person name="Jordana"/>
            <person name="J."/>
            <person name="Noce"/>
            <person name="A."/>
            <person name="Amills"/>
            <person name="M."/>
            <person name="Wu"/>
            <person name="D.D."/>
            <person name="Li"/>
            <person name="S."/>
            <person name="Zhou"/>
            <person name="X. and Zhong"/>
            <person name="J."/>
        </authorList>
    </citation>
    <scope>NUCLEOTIDE SEQUENCE [LARGE SCALE GENOMIC DNA]</scope>
</reference>
<feature type="compositionally biased region" description="Basic residues" evidence="1">
    <location>
        <begin position="35"/>
        <end position="68"/>
    </location>
</feature>
<gene>
    <name evidence="3" type="primary">MRNIP</name>
</gene>
<proteinExistence type="predicted"/>
<feature type="region of interest" description="Disordered" evidence="1">
    <location>
        <begin position="175"/>
        <end position="207"/>
    </location>
</feature>